<accession>X0VXC0</accession>
<evidence type="ECO:0000313" key="1">
    <source>
        <dbReference type="EMBL" id="GAG15767.1"/>
    </source>
</evidence>
<name>X0VXC0_9ZZZZ</name>
<reference evidence="1" key="1">
    <citation type="journal article" date="2014" name="Front. Microbiol.">
        <title>High frequency of phylogenetically diverse reductive dehalogenase-homologous genes in deep subseafloor sedimentary metagenomes.</title>
        <authorList>
            <person name="Kawai M."/>
            <person name="Futagami T."/>
            <person name="Toyoda A."/>
            <person name="Takaki Y."/>
            <person name="Nishi S."/>
            <person name="Hori S."/>
            <person name="Arai W."/>
            <person name="Tsubouchi T."/>
            <person name="Morono Y."/>
            <person name="Uchiyama I."/>
            <person name="Ito T."/>
            <person name="Fujiyama A."/>
            <person name="Inagaki F."/>
            <person name="Takami H."/>
        </authorList>
    </citation>
    <scope>NUCLEOTIDE SEQUENCE</scope>
    <source>
        <strain evidence="1">Expedition CK06-06</strain>
    </source>
</reference>
<proteinExistence type="predicted"/>
<evidence type="ECO:0008006" key="2">
    <source>
        <dbReference type="Google" id="ProtNLM"/>
    </source>
</evidence>
<dbReference type="EMBL" id="BARS01032529">
    <property type="protein sequence ID" value="GAG15767.1"/>
    <property type="molecule type" value="Genomic_DNA"/>
</dbReference>
<comment type="caution">
    <text evidence="1">The sequence shown here is derived from an EMBL/GenBank/DDBJ whole genome shotgun (WGS) entry which is preliminary data.</text>
</comment>
<gene>
    <name evidence="1" type="ORF">S01H1_50485</name>
</gene>
<sequence length="156" mass="18341">MARPRSKIDITCQNSKCKYFLKEDGKDILKRGKNRAGHQQYYCNHCHKWFVETANTPLYHKHLSKSEIIQICKHLVEKNGVRSIERITGHHRDTISRLLEDLACHAETLNDFLLNEVKLGQFEVDEMWSFIKKNKRRLSRNAQEHLKKVMHGSTTA</sequence>
<dbReference type="AlphaFoldDB" id="X0VXC0"/>
<protein>
    <recommendedName>
        <fullName evidence="2">IS1 family transposase</fullName>
    </recommendedName>
</protein>
<organism evidence="1">
    <name type="scientific">marine sediment metagenome</name>
    <dbReference type="NCBI Taxonomy" id="412755"/>
    <lineage>
        <taxon>unclassified sequences</taxon>
        <taxon>metagenomes</taxon>
        <taxon>ecological metagenomes</taxon>
    </lineage>
</organism>